<keyword evidence="9 12" id="KW-0472">Membrane</keyword>
<comment type="function">
    <text evidence="11">Mediates influx of magnesium ions. Alternates between open and closed states. Activated by low cytoplasmic Mg(2+) levels. Inactive when cytoplasmic Mg(2+) levels are high.</text>
</comment>
<comment type="subcellular location">
    <subcellularLocation>
        <location evidence="1">Cell membrane</location>
        <topology evidence="1">Multi-pass membrane protein</topology>
    </subcellularLocation>
    <subcellularLocation>
        <location evidence="12">Membrane</location>
        <topology evidence="12">Multi-pass membrane protein</topology>
    </subcellularLocation>
</comment>
<evidence type="ECO:0000256" key="1">
    <source>
        <dbReference type="ARBA" id="ARBA00004651"/>
    </source>
</evidence>
<evidence type="ECO:0000256" key="7">
    <source>
        <dbReference type="ARBA" id="ARBA00022989"/>
    </source>
</evidence>
<dbReference type="CDD" id="cd12828">
    <property type="entry name" value="TmCorA-like_1"/>
    <property type="match status" value="1"/>
</dbReference>
<dbReference type="EMBL" id="CP018155">
    <property type="protein sequence ID" value="APG64591.1"/>
    <property type="molecule type" value="Genomic_DNA"/>
</dbReference>
<protein>
    <recommendedName>
        <fullName evidence="12">Magnesium transport protein CorA</fullName>
    </recommendedName>
</protein>
<keyword evidence="3 12" id="KW-0813">Transport</keyword>
<dbReference type="NCBIfam" id="TIGR00383">
    <property type="entry name" value="corA"/>
    <property type="match status" value="1"/>
</dbReference>
<evidence type="ECO:0000313" key="13">
    <source>
        <dbReference type="EMBL" id="APG64591.1"/>
    </source>
</evidence>
<dbReference type="GO" id="GO:0005886">
    <property type="term" value="C:plasma membrane"/>
    <property type="evidence" value="ECO:0007669"/>
    <property type="project" value="UniProtKB-SubCell"/>
</dbReference>
<comment type="similarity">
    <text evidence="2 12">Belongs to the CorA metal ion transporter (MIT) (TC 1.A.35) family.</text>
</comment>
<evidence type="ECO:0000256" key="6">
    <source>
        <dbReference type="ARBA" id="ARBA00022842"/>
    </source>
</evidence>
<dbReference type="GO" id="GO:0000287">
    <property type="term" value="F:magnesium ion binding"/>
    <property type="evidence" value="ECO:0007669"/>
    <property type="project" value="TreeGrafter"/>
</dbReference>
<dbReference type="GO" id="GO:0050897">
    <property type="term" value="F:cobalt ion binding"/>
    <property type="evidence" value="ECO:0007669"/>
    <property type="project" value="TreeGrafter"/>
</dbReference>
<dbReference type="Gene3D" id="1.20.58.340">
    <property type="entry name" value="Magnesium transport protein CorA, transmembrane region"/>
    <property type="match status" value="2"/>
</dbReference>
<dbReference type="InterPro" id="IPR004488">
    <property type="entry name" value="Mg/Co-transport_prot_CorA"/>
</dbReference>
<gene>
    <name evidence="12" type="primary">corA</name>
    <name evidence="13" type="ORF">LPB136_04060</name>
</gene>
<dbReference type="Pfam" id="PF01544">
    <property type="entry name" value="CorA"/>
    <property type="match status" value="1"/>
</dbReference>
<dbReference type="PANTHER" id="PTHR46494">
    <property type="entry name" value="CORA FAMILY METAL ION TRANSPORTER (EUROFUNG)"/>
    <property type="match status" value="1"/>
</dbReference>
<accession>A0A1L3JHH5</accession>
<dbReference type="RefSeq" id="WP_072554917.1">
    <property type="nucleotide sequence ID" value="NZ_CP018155.1"/>
</dbReference>
<keyword evidence="5 12" id="KW-0812">Transmembrane</keyword>
<keyword evidence="4 12" id="KW-1003">Cell membrane</keyword>
<keyword evidence="8 12" id="KW-0406">Ion transport</keyword>
<sequence>MTRFIINQKIKKGEIPGKPVFIGKQKEESIRIRLIGFDATNFVEIELDNLNEITSYREKYTNIWINIDGLHNVAIIKEVGLLFNMHPIVTESIVHTGSRAKVDIEENYIFTIIKMMFLNPQKKELEAEQVSMYLAKNILLTFQEKQGDIFEPIRERLRTSKGRVRTHNTTYLKYCLLDTIVENYNFLMEIFGLRVEELEDKILLQPSKDTLEEINATKIELNYFRKTIRPAKEAISNFKSFKTDLITKKEQPFFNDLNELIHRAHENLENYKSMLSEQLTVYSTNVNNRLNDIMKVLTMFSVIFIPITFVAGIYGTNFDYIPELKYKNSYFVMLGSMLVIIITMVSYFKYKKWF</sequence>
<keyword evidence="6 12" id="KW-0460">Magnesium</keyword>
<dbReference type="SUPFAM" id="SSF144083">
    <property type="entry name" value="Magnesium transport protein CorA, transmembrane region"/>
    <property type="match status" value="1"/>
</dbReference>
<evidence type="ECO:0000256" key="8">
    <source>
        <dbReference type="ARBA" id="ARBA00023065"/>
    </source>
</evidence>
<dbReference type="InterPro" id="IPR002523">
    <property type="entry name" value="MgTranspt_CorA/ZnTranspt_ZntB"/>
</dbReference>
<evidence type="ECO:0000256" key="4">
    <source>
        <dbReference type="ARBA" id="ARBA00022475"/>
    </source>
</evidence>
<dbReference type="FunFam" id="1.20.58.340:FF:000004">
    <property type="entry name" value="Magnesium transport protein CorA"/>
    <property type="match status" value="1"/>
</dbReference>
<evidence type="ECO:0000256" key="9">
    <source>
        <dbReference type="ARBA" id="ARBA00023136"/>
    </source>
</evidence>
<dbReference type="Proteomes" id="UP000181898">
    <property type="component" value="Chromosome"/>
</dbReference>
<dbReference type="InterPro" id="IPR045861">
    <property type="entry name" value="CorA_cytoplasmic_dom"/>
</dbReference>
<dbReference type="SUPFAM" id="SSF143865">
    <property type="entry name" value="CorA soluble domain-like"/>
    <property type="match status" value="1"/>
</dbReference>
<keyword evidence="7 12" id="KW-1133">Transmembrane helix</keyword>
<proteinExistence type="inferred from homology"/>
<evidence type="ECO:0000256" key="3">
    <source>
        <dbReference type="ARBA" id="ARBA00022448"/>
    </source>
</evidence>
<keyword evidence="14" id="KW-1185">Reference proteome</keyword>
<evidence type="ECO:0000256" key="5">
    <source>
        <dbReference type="ARBA" id="ARBA00022692"/>
    </source>
</evidence>
<evidence type="ECO:0000256" key="2">
    <source>
        <dbReference type="ARBA" id="ARBA00009765"/>
    </source>
</evidence>
<feature type="transmembrane region" description="Helical" evidence="12">
    <location>
        <begin position="296"/>
        <end position="316"/>
    </location>
</feature>
<reference evidence="13 14" key="1">
    <citation type="submission" date="2016-11" db="EMBL/GenBank/DDBJ databases">
        <title>Tenacibaculum sp. LPB0136, isolated from marine environment.</title>
        <authorList>
            <person name="Kim E."/>
            <person name="Yi H."/>
        </authorList>
    </citation>
    <scope>NUCLEOTIDE SEQUENCE [LARGE SCALE GENOMIC DNA]</scope>
    <source>
        <strain evidence="13 14">LPB0136</strain>
    </source>
</reference>
<evidence type="ECO:0000256" key="10">
    <source>
        <dbReference type="ARBA" id="ARBA00034269"/>
    </source>
</evidence>
<dbReference type="OrthoDB" id="9803416at2"/>
<dbReference type="KEGG" id="ten:LPB136_04060"/>
<dbReference type="PANTHER" id="PTHR46494:SF1">
    <property type="entry name" value="CORA FAMILY METAL ION TRANSPORTER (EUROFUNG)"/>
    <property type="match status" value="1"/>
</dbReference>
<name>A0A1L3JHH5_9FLAO</name>
<dbReference type="AlphaFoldDB" id="A0A1L3JHH5"/>
<evidence type="ECO:0000313" key="14">
    <source>
        <dbReference type="Proteomes" id="UP000181898"/>
    </source>
</evidence>
<organism evidence="13 14">
    <name type="scientific">Tenacibaculum todarodis</name>
    <dbReference type="NCBI Taxonomy" id="1850252"/>
    <lineage>
        <taxon>Bacteria</taxon>
        <taxon>Pseudomonadati</taxon>
        <taxon>Bacteroidota</taxon>
        <taxon>Flavobacteriia</taxon>
        <taxon>Flavobacteriales</taxon>
        <taxon>Flavobacteriaceae</taxon>
        <taxon>Tenacibaculum</taxon>
    </lineage>
</organism>
<feature type="transmembrane region" description="Helical" evidence="12">
    <location>
        <begin position="328"/>
        <end position="348"/>
    </location>
</feature>
<evidence type="ECO:0000256" key="12">
    <source>
        <dbReference type="RuleBase" id="RU362010"/>
    </source>
</evidence>
<dbReference type="InterPro" id="IPR045863">
    <property type="entry name" value="CorA_TM1_TM2"/>
</dbReference>
<dbReference type="STRING" id="1850252.LPB136_04060"/>
<comment type="catalytic activity">
    <reaction evidence="10">
        <text>Mg(2+)(in) = Mg(2+)(out)</text>
        <dbReference type="Rhea" id="RHEA:29827"/>
        <dbReference type="ChEBI" id="CHEBI:18420"/>
    </reaction>
</comment>
<dbReference type="Gene3D" id="3.30.460.20">
    <property type="entry name" value="CorA soluble domain-like"/>
    <property type="match status" value="1"/>
</dbReference>
<dbReference type="GO" id="GO:0015095">
    <property type="term" value="F:magnesium ion transmembrane transporter activity"/>
    <property type="evidence" value="ECO:0007669"/>
    <property type="project" value="UniProtKB-UniRule"/>
</dbReference>
<dbReference type="GO" id="GO:0015087">
    <property type="term" value="F:cobalt ion transmembrane transporter activity"/>
    <property type="evidence" value="ECO:0007669"/>
    <property type="project" value="UniProtKB-UniRule"/>
</dbReference>
<evidence type="ECO:0000256" key="11">
    <source>
        <dbReference type="ARBA" id="ARBA00045497"/>
    </source>
</evidence>